<evidence type="ECO:0000313" key="2">
    <source>
        <dbReference type="EMBL" id="RRT81491.1"/>
    </source>
</evidence>
<reference evidence="2 3" key="1">
    <citation type="journal article" date="2014" name="Agronomy (Basel)">
        <title>A Draft Genome Sequence for Ensete ventricosum, the Drought-Tolerant Tree Against Hunger.</title>
        <authorList>
            <person name="Harrison J."/>
            <person name="Moore K.A."/>
            <person name="Paszkiewicz K."/>
            <person name="Jones T."/>
            <person name="Grant M."/>
            <person name="Ambacheew D."/>
            <person name="Muzemil S."/>
            <person name="Studholme D.J."/>
        </authorList>
    </citation>
    <scope>NUCLEOTIDE SEQUENCE [LARGE SCALE GENOMIC DNA]</scope>
</reference>
<gene>
    <name evidence="2" type="ORF">B296_00001032</name>
</gene>
<feature type="region of interest" description="Disordered" evidence="1">
    <location>
        <begin position="63"/>
        <end position="90"/>
    </location>
</feature>
<protein>
    <submittedName>
        <fullName evidence="2">Uncharacterized protein</fullName>
    </submittedName>
</protein>
<dbReference type="Proteomes" id="UP000287651">
    <property type="component" value="Unassembled WGS sequence"/>
</dbReference>
<dbReference type="AlphaFoldDB" id="A0A427AZ19"/>
<evidence type="ECO:0000313" key="3">
    <source>
        <dbReference type="Proteomes" id="UP000287651"/>
    </source>
</evidence>
<evidence type="ECO:0000256" key="1">
    <source>
        <dbReference type="SAM" id="MobiDB-lite"/>
    </source>
</evidence>
<name>A0A427AZ19_ENSVE</name>
<comment type="caution">
    <text evidence="2">The sequence shown here is derived from an EMBL/GenBank/DDBJ whole genome shotgun (WGS) entry which is preliminary data.</text>
</comment>
<proteinExistence type="predicted"/>
<sequence length="90" mass="10635">MDSLLAFLALVLEKRRSMVCMHEVCQNGRRQSREWVGRRSTFCMKLARKIWELGRNDGRWKRRDVSLEPRDPVKSDEVKGRPHLPVSETI</sequence>
<accession>A0A427AZ19</accession>
<feature type="compositionally biased region" description="Basic and acidic residues" evidence="1">
    <location>
        <begin position="63"/>
        <end position="80"/>
    </location>
</feature>
<dbReference type="EMBL" id="AMZH03000900">
    <property type="protein sequence ID" value="RRT81491.1"/>
    <property type="molecule type" value="Genomic_DNA"/>
</dbReference>
<organism evidence="2 3">
    <name type="scientific">Ensete ventricosum</name>
    <name type="common">Abyssinian banana</name>
    <name type="synonym">Musa ensete</name>
    <dbReference type="NCBI Taxonomy" id="4639"/>
    <lineage>
        <taxon>Eukaryota</taxon>
        <taxon>Viridiplantae</taxon>
        <taxon>Streptophyta</taxon>
        <taxon>Embryophyta</taxon>
        <taxon>Tracheophyta</taxon>
        <taxon>Spermatophyta</taxon>
        <taxon>Magnoliopsida</taxon>
        <taxon>Liliopsida</taxon>
        <taxon>Zingiberales</taxon>
        <taxon>Musaceae</taxon>
        <taxon>Ensete</taxon>
    </lineage>
</organism>